<keyword evidence="7" id="KW-1185">Reference proteome</keyword>
<dbReference type="KEGG" id="qsa:O6P43_002735"/>
<evidence type="ECO:0000313" key="6">
    <source>
        <dbReference type="EMBL" id="KAJ7979323.1"/>
    </source>
</evidence>
<feature type="domain" description="Translation initiation factor beta propellor-like" evidence="5">
    <location>
        <begin position="24"/>
        <end position="135"/>
    </location>
</feature>
<protein>
    <submittedName>
        <fullName evidence="6">Eukaryotic translation initiation factor 3 subunit B</fullName>
    </submittedName>
</protein>
<dbReference type="GO" id="GO:0031369">
    <property type="term" value="F:translation initiation factor binding"/>
    <property type="evidence" value="ECO:0007669"/>
    <property type="project" value="InterPro"/>
</dbReference>
<proteinExistence type="predicted"/>
<gene>
    <name evidence="6" type="ORF">O6P43_002735</name>
</gene>
<dbReference type="Proteomes" id="UP001163823">
    <property type="component" value="Chromosome 2"/>
</dbReference>
<dbReference type="SUPFAM" id="SSF82171">
    <property type="entry name" value="DPP6 N-terminal domain-like"/>
    <property type="match status" value="1"/>
</dbReference>
<dbReference type="GO" id="GO:0003743">
    <property type="term" value="F:translation initiation factor activity"/>
    <property type="evidence" value="ECO:0007669"/>
    <property type="project" value="UniProtKB-KW"/>
</dbReference>
<evidence type="ECO:0000256" key="4">
    <source>
        <dbReference type="ARBA" id="ARBA00022917"/>
    </source>
</evidence>
<reference evidence="6" key="1">
    <citation type="journal article" date="2023" name="Science">
        <title>Elucidation of the pathway for biosynthesis of saponin adjuvants from the soapbark tree.</title>
        <authorList>
            <person name="Reed J."/>
            <person name="Orme A."/>
            <person name="El-Demerdash A."/>
            <person name="Owen C."/>
            <person name="Martin L.B.B."/>
            <person name="Misra R.C."/>
            <person name="Kikuchi S."/>
            <person name="Rejzek M."/>
            <person name="Martin A.C."/>
            <person name="Harkess A."/>
            <person name="Leebens-Mack J."/>
            <person name="Louveau T."/>
            <person name="Stephenson M.J."/>
            <person name="Osbourn A."/>
        </authorList>
    </citation>
    <scope>NUCLEOTIDE SEQUENCE</scope>
    <source>
        <strain evidence="6">S10</strain>
    </source>
</reference>
<organism evidence="6 7">
    <name type="scientific">Quillaja saponaria</name>
    <name type="common">Soap bark tree</name>
    <dbReference type="NCBI Taxonomy" id="32244"/>
    <lineage>
        <taxon>Eukaryota</taxon>
        <taxon>Viridiplantae</taxon>
        <taxon>Streptophyta</taxon>
        <taxon>Embryophyta</taxon>
        <taxon>Tracheophyta</taxon>
        <taxon>Spermatophyta</taxon>
        <taxon>Magnoliopsida</taxon>
        <taxon>eudicotyledons</taxon>
        <taxon>Gunneridae</taxon>
        <taxon>Pentapetalae</taxon>
        <taxon>rosids</taxon>
        <taxon>fabids</taxon>
        <taxon>Fabales</taxon>
        <taxon>Quillajaceae</taxon>
        <taxon>Quillaja</taxon>
    </lineage>
</organism>
<keyword evidence="2 6" id="KW-0396">Initiation factor</keyword>
<sequence>MNLHGPLVHVPSKKVLVNTLVVGAQNCEMHWQSDGNYLAVLLDQSSERHPSAYINIAIFELKKPHIPVEFFEFERESKIVAFAWEPKGHRFGVIQGLTPYSGELTFYDVDLLQVLATKKTMAMNIQWNPTGRFVATRCPPFSKKKMD</sequence>
<comment type="caution">
    <text evidence="6">The sequence shown here is derived from an EMBL/GenBank/DDBJ whole genome shotgun (WGS) entry which is preliminary data.</text>
</comment>
<evidence type="ECO:0000256" key="1">
    <source>
        <dbReference type="ARBA" id="ARBA00022490"/>
    </source>
</evidence>
<keyword evidence="3" id="KW-0694">RNA-binding</keyword>
<dbReference type="InterPro" id="IPR011400">
    <property type="entry name" value="EIF3B"/>
</dbReference>
<keyword evidence="1" id="KW-0963">Cytoplasm</keyword>
<dbReference type="InterPro" id="IPR013979">
    <property type="entry name" value="TIF_beta_prop-like"/>
</dbReference>
<dbReference type="PANTHER" id="PTHR14068">
    <property type="entry name" value="EUKARYOTIC TRANSLATION INITIATION FACTOR 3 EIF3 -RELATED"/>
    <property type="match status" value="1"/>
</dbReference>
<dbReference type="AlphaFoldDB" id="A0AAD7QD39"/>
<evidence type="ECO:0000256" key="2">
    <source>
        <dbReference type="ARBA" id="ARBA00022540"/>
    </source>
</evidence>
<dbReference type="GO" id="GO:0005852">
    <property type="term" value="C:eukaryotic translation initiation factor 3 complex"/>
    <property type="evidence" value="ECO:0007669"/>
    <property type="project" value="InterPro"/>
</dbReference>
<keyword evidence="4" id="KW-0648">Protein biosynthesis</keyword>
<accession>A0AAD7QD39</accession>
<evidence type="ECO:0000259" key="5">
    <source>
        <dbReference type="Pfam" id="PF08662"/>
    </source>
</evidence>
<dbReference type="Pfam" id="PF08662">
    <property type="entry name" value="eIF2A"/>
    <property type="match status" value="1"/>
</dbReference>
<name>A0AAD7QD39_QUISA</name>
<evidence type="ECO:0000256" key="3">
    <source>
        <dbReference type="ARBA" id="ARBA00022884"/>
    </source>
</evidence>
<dbReference type="PANTHER" id="PTHR14068:SF0">
    <property type="entry name" value="EUKARYOTIC TRANSLATION INITIATION FACTOR 3 SUBUNIT B"/>
    <property type="match status" value="1"/>
</dbReference>
<evidence type="ECO:0000313" key="7">
    <source>
        <dbReference type="Proteomes" id="UP001163823"/>
    </source>
</evidence>
<dbReference type="EMBL" id="JARAOO010000002">
    <property type="protein sequence ID" value="KAJ7979323.1"/>
    <property type="molecule type" value="Genomic_DNA"/>
</dbReference>
<dbReference type="GO" id="GO:0003723">
    <property type="term" value="F:RNA binding"/>
    <property type="evidence" value="ECO:0007669"/>
    <property type="project" value="UniProtKB-KW"/>
</dbReference>